<evidence type="ECO:0000313" key="4">
    <source>
        <dbReference type="EMBL" id="HIR60470.1"/>
    </source>
</evidence>
<sequence length="375" mass="40060">MQQKKITITHVEEVPLKSSGDNSWIAGPDRYQNRPPVKRRRKLSPRFFVTIALMLLALGTGALIYTVSSRDAGASEDSSPSSGESGGPSGSSESAADPSAGETSAMVSDGSGENSETGSSMASSVEPESAFDPYAAPAGYDYGSPVPENTAQDTSWFEDAVFVGNSQTQGLLLYAGIPAASCADVGLTVETAATLQEFDDPDDPAAEEKLTALQYLEKADYKKVYLLFGINELGWQSETAFINQYTTLIQAIQSSHPDAQIYVQSILPVGEKASQDKSYLTNDRIAEFNVRLQDMAEELQVYYLDVASAFPTPLTDELSTDGIHLVREGCETWESYILSHCVYQPEGGSGETGASSESQPPVSVTAAPTLPKNDG</sequence>
<feature type="compositionally biased region" description="Low complexity" evidence="1">
    <location>
        <begin position="90"/>
        <end position="101"/>
    </location>
</feature>
<accession>A0A9D1DWX8</accession>
<organism evidence="4 5">
    <name type="scientific">Candidatus Faecivivens stercoravium</name>
    <dbReference type="NCBI Taxonomy" id="2840803"/>
    <lineage>
        <taxon>Bacteria</taxon>
        <taxon>Bacillati</taxon>
        <taxon>Bacillota</taxon>
        <taxon>Clostridia</taxon>
        <taxon>Eubacteriales</taxon>
        <taxon>Oscillospiraceae</taxon>
        <taxon>Oscillospiraceae incertae sedis</taxon>
        <taxon>Candidatus Faecivivens</taxon>
    </lineage>
</organism>
<keyword evidence="2" id="KW-1133">Transmembrane helix</keyword>
<dbReference type="AlphaFoldDB" id="A0A9D1DWX8"/>
<feature type="region of interest" description="Disordered" evidence="1">
    <location>
        <begin position="18"/>
        <end position="38"/>
    </location>
</feature>
<dbReference type="Proteomes" id="UP000824241">
    <property type="component" value="Unassembled WGS sequence"/>
</dbReference>
<dbReference type="InterPro" id="IPR013830">
    <property type="entry name" value="SGNH_hydro"/>
</dbReference>
<feature type="transmembrane region" description="Helical" evidence="2">
    <location>
        <begin position="47"/>
        <end position="67"/>
    </location>
</feature>
<comment type="caution">
    <text evidence="4">The sequence shown here is derived from an EMBL/GenBank/DDBJ whole genome shotgun (WGS) entry which is preliminary data.</text>
</comment>
<feature type="compositionally biased region" description="Low complexity" evidence="1">
    <location>
        <begin position="72"/>
        <end position="83"/>
    </location>
</feature>
<feature type="region of interest" description="Disordered" evidence="1">
    <location>
        <begin position="72"/>
        <end position="127"/>
    </location>
</feature>
<protein>
    <recommendedName>
        <fullName evidence="3">SGNH hydrolase-type esterase domain-containing protein</fullName>
    </recommendedName>
</protein>
<feature type="domain" description="SGNH hydrolase-type esterase" evidence="3">
    <location>
        <begin position="215"/>
        <end position="329"/>
    </location>
</feature>
<reference evidence="4" key="2">
    <citation type="journal article" date="2021" name="PeerJ">
        <title>Extensive microbial diversity within the chicken gut microbiome revealed by metagenomics and culture.</title>
        <authorList>
            <person name="Gilroy R."/>
            <person name="Ravi A."/>
            <person name="Getino M."/>
            <person name="Pursley I."/>
            <person name="Horton D.L."/>
            <person name="Alikhan N.F."/>
            <person name="Baker D."/>
            <person name="Gharbi K."/>
            <person name="Hall N."/>
            <person name="Watson M."/>
            <person name="Adriaenssens E.M."/>
            <person name="Foster-Nyarko E."/>
            <person name="Jarju S."/>
            <person name="Secka A."/>
            <person name="Antonio M."/>
            <person name="Oren A."/>
            <person name="Chaudhuri R.R."/>
            <person name="La Ragione R."/>
            <person name="Hildebrand F."/>
            <person name="Pallen M.J."/>
        </authorList>
    </citation>
    <scope>NUCLEOTIDE SEQUENCE</scope>
    <source>
        <strain evidence="4">CHK189-12415</strain>
    </source>
</reference>
<evidence type="ECO:0000256" key="2">
    <source>
        <dbReference type="SAM" id="Phobius"/>
    </source>
</evidence>
<dbReference type="Pfam" id="PF13472">
    <property type="entry name" value="Lipase_GDSL_2"/>
    <property type="match status" value="1"/>
</dbReference>
<dbReference type="Gene3D" id="3.40.50.1110">
    <property type="entry name" value="SGNH hydrolase"/>
    <property type="match status" value="1"/>
</dbReference>
<gene>
    <name evidence="4" type="ORF">IAB37_02685</name>
</gene>
<keyword evidence="2" id="KW-0472">Membrane</keyword>
<keyword evidence="2" id="KW-0812">Transmembrane</keyword>
<evidence type="ECO:0000313" key="5">
    <source>
        <dbReference type="Proteomes" id="UP000824241"/>
    </source>
</evidence>
<reference evidence="4" key="1">
    <citation type="submission" date="2020-10" db="EMBL/GenBank/DDBJ databases">
        <authorList>
            <person name="Gilroy R."/>
        </authorList>
    </citation>
    <scope>NUCLEOTIDE SEQUENCE</scope>
    <source>
        <strain evidence="4">CHK189-12415</strain>
    </source>
</reference>
<dbReference type="EMBL" id="DVHA01000090">
    <property type="protein sequence ID" value="HIR60470.1"/>
    <property type="molecule type" value="Genomic_DNA"/>
</dbReference>
<feature type="region of interest" description="Disordered" evidence="1">
    <location>
        <begin position="346"/>
        <end position="375"/>
    </location>
</feature>
<evidence type="ECO:0000256" key="1">
    <source>
        <dbReference type="SAM" id="MobiDB-lite"/>
    </source>
</evidence>
<evidence type="ECO:0000259" key="3">
    <source>
        <dbReference type="Pfam" id="PF13472"/>
    </source>
</evidence>
<dbReference type="InterPro" id="IPR036514">
    <property type="entry name" value="SGNH_hydro_sf"/>
</dbReference>
<feature type="compositionally biased region" description="Polar residues" evidence="1">
    <location>
        <begin position="111"/>
        <end position="123"/>
    </location>
</feature>
<name>A0A9D1DWX8_9FIRM</name>
<dbReference type="SUPFAM" id="SSF52266">
    <property type="entry name" value="SGNH hydrolase"/>
    <property type="match status" value="1"/>
</dbReference>
<proteinExistence type="predicted"/>